<protein>
    <submittedName>
        <fullName evidence="8">Uncharacterized protein</fullName>
    </submittedName>
</protein>
<evidence type="ECO:0000256" key="4">
    <source>
        <dbReference type="ARBA" id="ARBA00022989"/>
    </source>
</evidence>
<feature type="transmembrane region" description="Helical" evidence="7">
    <location>
        <begin position="38"/>
        <end position="57"/>
    </location>
</feature>
<organism evidence="8 9">
    <name type="scientific">Cnuibacter physcomitrellae</name>
    <dbReference type="NCBI Taxonomy" id="1619308"/>
    <lineage>
        <taxon>Bacteria</taxon>
        <taxon>Bacillati</taxon>
        <taxon>Actinomycetota</taxon>
        <taxon>Actinomycetes</taxon>
        <taxon>Micrococcales</taxon>
        <taxon>Microbacteriaceae</taxon>
        <taxon>Cnuibacter</taxon>
    </lineage>
</organism>
<evidence type="ECO:0000256" key="3">
    <source>
        <dbReference type="ARBA" id="ARBA00022692"/>
    </source>
</evidence>
<keyword evidence="5 7" id="KW-0472">Membrane</keyword>
<proteinExistence type="predicted"/>
<evidence type="ECO:0000256" key="1">
    <source>
        <dbReference type="ARBA" id="ARBA00004651"/>
    </source>
</evidence>
<name>A0A1X9LIS6_9MICO</name>
<dbReference type="GO" id="GO:0005886">
    <property type="term" value="C:plasma membrane"/>
    <property type="evidence" value="ECO:0007669"/>
    <property type="project" value="UniProtKB-SubCell"/>
</dbReference>
<keyword evidence="3 7" id="KW-0812">Transmembrane</keyword>
<feature type="compositionally biased region" description="Basic and acidic residues" evidence="6">
    <location>
        <begin position="91"/>
        <end position="101"/>
    </location>
</feature>
<evidence type="ECO:0000256" key="6">
    <source>
        <dbReference type="SAM" id="MobiDB-lite"/>
    </source>
</evidence>
<comment type="subcellular location">
    <subcellularLocation>
        <location evidence="1">Cell membrane</location>
        <topology evidence="1">Multi-pass membrane protein</topology>
    </subcellularLocation>
</comment>
<feature type="region of interest" description="Disordered" evidence="6">
    <location>
        <begin position="62"/>
        <end position="118"/>
    </location>
</feature>
<keyword evidence="9" id="KW-1185">Reference proteome</keyword>
<keyword evidence="4 7" id="KW-1133">Transmembrane helix</keyword>
<dbReference type="STRING" id="1619308.B5808_03550"/>
<keyword evidence="2" id="KW-1003">Cell membrane</keyword>
<evidence type="ECO:0000256" key="5">
    <source>
        <dbReference type="ARBA" id="ARBA00023136"/>
    </source>
</evidence>
<evidence type="ECO:0000313" key="8">
    <source>
        <dbReference type="EMBL" id="ARJ04402.1"/>
    </source>
</evidence>
<dbReference type="Proteomes" id="UP000192775">
    <property type="component" value="Chromosome"/>
</dbReference>
<dbReference type="AlphaFoldDB" id="A0A1X9LIS6"/>
<accession>A0A1X9LIS6</accession>
<evidence type="ECO:0000256" key="2">
    <source>
        <dbReference type="ARBA" id="ARBA00022475"/>
    </source>
</evidence>
<sequence length="118" mass="13315">MARLLLVLVIVVVAFTIYALVDSLMLQRARIRGLPRWAWALVILLLPPIGGVLWFLIGRGAKRGAAPRPRVLGPDDDPDFLGTMRAPTRSPSDDERLRELEQQLSDMDDEQDNGRKER</sequence>
<dbReference type="RefSeq" id="WP_085018474.1">
    <property type="nucleotide sequence ID" value="NZ_BMHD01000001.1"/>
</dbReference>
<dbReference type="EMBL" id="CP020715">
    <property type="protein sequence ID" value="ARJ04402.1"/>
    <property type="molecule type" value="Genomic_DNA"/>
</dbReference>
<gene>
    <name evidence="8" type="ORF">B5808_03550</name>
</gene>
<dbReference type="KEGG" id="cphy:B5808_03550"/>
<evidence type="ECO:0000313" key="9">
    <source>
        <dbReference type="Proteomes" id="UP000192775"/>
    </source>
</evidence>
<reference evidence="8 9" key="1">
    <citation type="submission" date="2017-04" db="EMBL/GenBank/DDBJ databases">
        <authorList>
            <person name="Afonso C.L."/>
            <person name="Miller P.J."/>
            <person name="Scott M.A."/>
            <person name="Spackman E."/>
            <person name="Goraichik I."/>
            <person name="Dimitrov K.M."/>
            <person name="Suarez D.L."/>
            <person name="Swayne D.E."/>
        </authorList>
    </citation>
    <scope>NUCLEOTIDE SEQUENCE [LARGE SCALE GENOMIC DNA]</scope>
    <source>
        <strain evidence="9">XA(T)</strain>
    </source>
</reference>
<dbReference type="Pfam" id="PF13396">
    <property type="entry name" value="PLDc_N"/>
    <property type="match status" value="1"/>
</dbReference>
<dbReference type="InterPro" id="IPR027379">
    <property type="entry name" value="CLS_N"/>
</dbReference>
<evidence type="ECO:0000256" key="7">
    <source>
        <dbReference type="SAM" id="Phobius"/>
    </source>
</evidence>